<dbReference type="AlphaFoldDB" id="A0A0E4H6G3"/>
<dbReference type="STRING" id="1608583.BN1356_02213"/>
<name>A0A0E4H6G3_9STRE</name>
<gene>
    <name evidence="1" type="ORF">BN1356_02213</name>
</gene>
<dbReference type="OrthoDB" id="2220838at2"/>
<organism evidence="1 2">
    <name type="scientific">Streptococcus varani</name>
    <dbReference type="NCBI Taxonomy" id="1608583"/>
    <lineage>
        <taxon>Bacteria</taxon>
        <taxon>Bacillati</taxon>
        <taxon>Bacillota</taxon>
        <taxon>Bacilli</taxon>
        <taxon>Lactobacillales</taxon>
        <taxon>Streptococcaceae</taxon>
        <taxon>Streptococcus</taxon>
    </lineage>
</organism>
<dbReference type="EMBL" id="CTEN01000004">
    <property type="protein sequence ID" value="CQR25866.1"/>
    <property type="molecule type" value="Genomic_DNA"/>
</dbReference>
<protein>
    <submittedName>
        <fullName evidence="1">Phage protein</fullName>
    </submittedName>
</protein>
<dbReference type="RefSeq" id="WP_093651371.1">
    <property type="nucleotide sequence ID" value="NZ_CTEN01000004.1"/>
</dbReference>
<dbReference type="Pfam" id="PF07761">
    <property type="entry name" value="DUF1617"/>
    <property type="match status" value="1"/>
</dbReference>
<proteinExistence type="predicted"/>
<evidence type="ECO:0000313" key="2">
    <source>
        <dbReference type="Proteomes" id="UP000198604"/>
    </source>
</evidence>
<sequence length="141" mass="15851">MELHLQNKDLKALINVLETITVRNMPANRGRAKLLMHATKKFEEYGQDELDIIKKFAETDADGELLVNASGHFVPKTDADMTLVNTLVTELSAEPVVFSAGEYEKRYEDFLTYLSSCEDNFDAEAVMVIDTILDQFEGASK</sequence>
<reference evidence="2" key="1">
    <citation type="submission" date="2015-03" db="EMBL/GenBank/DDBJ databases">
        <authorList>
            <person name="Urmite Genomes"/>
        </authorList>
    </citation>
    <scope>NUCLEOTIDE SEQUENCE [LARGE SCALE GENOMIC DNA]</scope>
    <source>
        <strain evidence="2">FF10</strain>
    </source>
</reference>
<accession>A0A0E4H6G3</accession>
<evidence type="ECO:0000313" key="1">
    <source>
        <dbReference type="EMBL" id="CQR25866.1"/>
    </source>
</evidence>
<dbReference type="Proteomes" id="UP000198604">
    <property type="component" value="Unassembled WGS sequence"/>
</dbReference>
<keyword evidence="2" id="KW-1185">Reference proteome</keyword>
<dbReference type="InterPro" id="IPR011675">
    <property type="entry name" value="DUF1617"/>
</dbReference>